<sequence length="240" mass="27565">NNNNDDVANKFLHSWKKRYFVLFEHKILNYYTTHENMTDSGLLGTLDLRRALWLQKRTQINNSDTSNVSQSDLEASSENEELEHATNDRSNNNNNNNNNNNGSDDSETKEEQKYNAKEKQRYTKMEIVQPIKRVQVQVQVQGKANTMSNMETQQREKAKEPMKSSGFLQRVSSMMKKSISFSTTGQVEHGRDNPLHATDITTTTSNSNSNSNPARYHSSTKEWLPAPYMLELATPGRTWL</sequence>
<dbReference type="InterPro" id="IPR011993">
    <property type="entry name" value="PH-like_dom_sf"/>
</dbReference>
<name>X6P6G2_RETFI</name>
<evidence type="ECO:0000313" key="3">
    <source>
        <dbReference type="Proteomes" id="UP000023152"/>
    </source>
</evidence>
<dbReference type="AlphaFoldDB" id="X6P6G2"/>
<feature type="compositionally biased region" description="Low complexity" evidence="1">
    <location>
        <begin position="201"/>
        <end position="212"/>
    </location>
</feature>
<evidence type="ECO:0000313" key="2">
    <source>
        <dbReference type="EMBL" id="ETO33703.1"/>
    </source>
</evidence>
<evidence type="ECO:0000256" key="1">
    <source>
        <dbReference type="SAM" id="MobiDB-lite"/>
    </source>
</evidence>
<dbReference type="SUPFAM" id="SSF50729">
    <property type="entry name" value="PH domain-like"/>
    <property type="match status" value="1"/>
</dbReference>
<comment type="caution">
    <text evidence="2">The sequence shown here is derived from an EMBL/GenBank/DDBJ whole genome shotgun (WGS) entry which is preliminary data.</text>
</comment>
<dbReference type="Proteomes" id="UP000023152">
    <property type="component" value="Unassembled WGS sequence"/>
</dbReference>
<dbReference type="CDD" id="cd00821">
    <property type="entry name" value="PH"/>
    <property type="match status" value="1"/>
</dbReference>
<feature type="compositionally biased region" description="Basic and acidic residues" evidence="1">
    <location>
        <begin position="109"/>
        <end position="121"/>
    </location>
</feature>
<accession>X6P6G2</accession>
<feature type="compositionally biased region" description="Low complexity" evidence="1">
    <location>
        <begin position="91"/>
        <end position="101"/>
    </location>
</feature>
<reference evidence="2 3" key="1">
    <citation type="journal article" date="2013" name="Curr. Biol.">
        <title>The Genome of the Foraminiferan Reticulomyxa filosa.</title>
        <authorList>
            <person name="Glockner G."/>
            <person name="Hulsmann N."/>
            <person name="Schleicher M."/>
            <person name="Noegel A.A."/>
            <person name="Eichinger L."/>
            <person name="Gallinger C."/>
            <person name="Pawlowski J."/>
            <person name="Sierra R."/>
            <person name="Euteneuer U."/>
            <person name="Pillet L."/>
            <person name="Moustafa A."/>
            <person name="Platzer M."/>
            <person name="Groth M."/>
            <person name="Szafranski K."/>
            <person name="Schliwa M."/>
        </authorList>
    </citation>
    <scope>NUCLEOTIDE SEQUENCE [LARGE SCALE GENOMIC DNA]</scope>
</reference>
<feature type="region of interest" description="Disordered" evidence="1">
    <location>
        <begin position="63"/>
        <end position="121"/>
    </location>
</feature>
<feature type="region of interest" description="Disordered" evidence="1">
    <location>
        <begin position="181"/>
        <end position="219"/>
    </location>
</feature>
<keyword evidence="3" id="KW-1185">Reference proteome</keyword>
<dbReference type="EMBL" id="ASPP01003191">
    <property type="protein sequence ID" value="ETO33703.1"/>
    <property type="molecule type" value="Genomic_DNA"/>
</dbReference>
<proteinExistence type="predicted"/>
<dbReference type="Gene3D" id="2.30.29.30">
    <property type="entry name" value="Pleckstrin-homology domain (PH domain)/Phosphotyrosine-binding domain (PTB)"/>
    <property type="match status" value="1"/>
</dbReference>
<gene>
    <name evidence="2" type="ORF">RFI_03399</name>
</gene>
<feature type="non-terminal residue" evidence="2">
    <location>
        <position position="1"/>
    </location>
</feature>
<protein>
    <submittedName>
        <fullName evidence="2">Uncharacterized protein</fullName>
    </submittedName>
</protein>
<feature type="compositionally biased region" description="Polar residues" evidence="1">
    <location>
        <begin position="63"/>
        <end position="74"/>
    </location>
</feature>
<organism evidence="2 3">
    <name type="scientific">Reticulomyxa filosa</name>
    <dbReference type="NCBI Taxonomy" id="46433"/>
    <lineage>
        <taxon>Eukaryota</taxon>
        <taxon>Sar</taxon>
        <taxon>Rhizaria</taxon>
        <taxon>Retaria</taxon>
        <taxon>Foraminifera</taxon>
        <taxon>Monothalamids</taxon>
        <taxon>Reticulomyxidae</taxon>
        <taxon>Reticulomyxa</taxon>
    </lineage>
</organism>